<organism evidence="1">
    <name type="scientific">Bactrocera latifrons</name>
    <name type="common">Malaysian fruit fly</name>
    <name type="synonym">Chaetodacus latifrons</name>
    <dbReference type="NCBI Taxonomy" id="174628"/>
    <lineage>
        <taxon>Eukaryota</taxon>
        <taxon>Metazoa</taxon>
        <taxon>Ecdysozoa</taxon>
        <taxon>Arthropoda</taxon>
        <taxon>Hexapoda</taxon>
        <taxon>Insecta</taxon>
        <taxon>Pterygota</taxon>
        <taxon>Neoptera</taxon>
        <taxon>Endopterygota</taxon>
        <taxon>Diptera</taxon>
        <taxon>Brachycera</taxon>
        <taxon>Muscomorpha</taxon>
        <taxon>Tephritoidea</taxon>
        <taxon>Tephritidae</taxon>
        <taxon>Bactrocera</taxon>
        <taxon>Bactrocera</taxon>
    </lineage>
</organism>
<protein>
    <submittedName>
        <fullName evidence="1">Uncharacterized protein</fullName>
    </submittedName>
</protein>
<sequence>MLRGFYLSSQNACLSSFLSGLGCYIWAVECLRMRCDAGLVKVAVHKDGGVTRGVVMMQLEIGCEVFTDPIDPSFESFEDFHVKLGFDGLSRKKQMHDGRCL</sequence>
<dbReference type="PROSITE" id="PS51257">
    <property type="entry name" value="PROKAR_LIPOPROTEIN"/>
    <property type="match status" value="1"/>
</dbReference>
<dbReference type="EMBL" id="GDHF01006480">
    <property type="protein sequence ID" value="JAI45834.1"/>
    <property type="molecule type" value="Transcribed_RNA"/>
</dbReference>
<name>A0A0K8W452_BACLA</name>
<gene>
    <name evidence="1" type="ORF">c7_g1_i1</name>
</gene>
<proteinExistence type="predicted"/>
<reference evidence="1" key="1">
    <citation type="submission" date="2015-06" db="EMBL/GenBank/DDBJ databases">
        <authorList>
            <person name="Hoefler B.C."/>
            <person name="Straight P.D."/>
        </authorList>
    </citation>
    <scope>NUCLEOTIDE SEQUENCE</scope>
</reference>
<dbReference type="AlphaFoldDB" id="A0A0K8W452"/>
<evidence type="ECO:0000313" key="1">
    <source>
        <dbReference type="EMBL" id="JAI45834.1"/>
    </source>
</evidence>
<feature type="non-terminal residue" evidence="1">
    <location>
        <position position="101"/>
    </location>
</feature>
<accession>A0A0K8W452</accession>